<reference evidence="3" key="1">
    <citation type="submission" date="2016-11" db="EMBL/GenBank/DDBJ databases">
        <authorList>
            <person name="Varghese N."/>
            <person name="Submissions S."/>
        </authorList>
    </citation>
    <scope>NUCLEOTIDE SEQUENCE [LARGE SCALE GENOMIC DNA]</scope>
    <source>
        <strain evidence="3">DX253</strain>
    </source>
</reference>
<accession>A0A1M6R5P0</accession>
<name>A0A1M6R5P0_HALPU</name>
<organism evidence="2 3">
    <name type="scientific">Haladaptatus paucihalophilus DX253</name>
    <dbReference type="NCBI Taxonomy" id="797209"/>
    <lineage>
        <taxon>Archaea</taxon>
        <taxon>Methanobacteriati</taxon>
        <taxon>Methanobacteriota</taxon>
        <taxon>Stenosarchaea group</taxon>
        <taxon>Halobacteria</taxon>
        <taxon>Halobacteriales</taxon>
        <taxon>Haladaptataceae</taxon>
        <taxon>Haladaptatus</taxon>
    </lineage>
</organism>
<feature type="compositionally biased region" description="Basic and acidic residues" evidence="1">
    <location>
        <begin position="121"/>
        <end position="135"/>
    </location>
</feature>
<feature type="compositionally biased region" description="Basic and acidic residues" evidence="1">
    <location>
        <begin position="80"/>
        <end position="113"/>
    </location>
</feature>
<sequence length="155" mass="18006">MALKNIIIINHNVYARYCCRSGCGETNVSTRSTLLGTHRNHSQNVTDDRSTDNTTYMTDRTRYDRTEEEAPLVPFIGTTGRDRPTTDRPTIDRQTTDRRTTDDRWTDERRTDDGPTAARTPSDRPRTEFPSELERELRTLRTQLDRIEATLQDNQ</sequence>
<dbReference type="EMBL" id="FRAN01000001">
    <property type="protein sequence ID" value="SHK27791.1"/>
    <property type="molecule type" value="Genomic_DNA"/>
</dbReference>
<proteinExistence type="predicted"/>
<keyword evidence="3" id="KW-1185">Reference proteome</keyword>
<feature type="region of interest" description="Disordered" evidence="1">
    <location>
        <begin position="34"/>
        <end position="135"/>
    </location>
</feature>
<dbReference type="Proteomes" id="UP000184203">
    <property type="component" value="Unassembled WGS sequence"/>
</dbReference>
<evidence type="ECO:0000313" key="3">
    <source>
        <dbReference type="Proteomes" id="UP000184203"/>
    </source>
</evidence>
<gene>
    <name evidence="2" type="ORF">SAMN05444342_1181</name>
</gene>
<dbReference type="AlphaFoldDB" id="A0A1M6R5P0"/>
<evidence type="ECO:0000313" key="2">
    <source>
        <dbReference type="EMBL" id="SHK27791.1"/>
    </source>
</evidence>
<protein>
    <submittedName>
        <fullName evidence="2">Uncharacterized protein</fullName>
    </submittedName>
</protein>
<evidence type="ECO:0000256" key="1">
    <source>
        <dbReference type="SAM" id="MobiDB-lite"/>
    </source>
</evidence>